<feature type="coiled-coil region" evidence="1">
    <location>
        <begin position="396"/>
        <end position="431"/>
    </location>
</feature>
<keyword evidence="4" id="KW-1185">Reference proteome</keyword>
<feature type="region of interest" description="Disordered" evidence="2">
    <location>
        <begin position="78"/>
        <end position="128"/>
    </location>
</feature>
<dbReference type="Proteomes" id="UP000077202">
    <property type="component" value="Unassembled WGS sequence"/>
</dbReference>
<dbReference type="AlphaFoldDB" id="A0A176VMB5"/>
<keyword evidence="1" id="KW-0175">Coiled coil</keyword>
<gene>
    <name evidence="3" type="ORF">AXG93_4780s1010</name>
</gene>
<reference evidence="3" key="1">
    <citation type="submission" date="2016-03" db="EMBL/GenBank/DDBJ databases">
        <title>Mechanisms controlling the formation of the plant cell surface in tip-growing cells are functionally conserved among land plants.</title>
        <authorList>
            <person name="Honkanen S."/>
            <person name="Jones V.A."/>
            <person name="Morieri G."/>
            <person name="Champion C."/>
            <person name="Hetherington A.J."/>
            <person name="Kelly S."/>
            <person name="Saint-Marcoux D."/>
            <person name="Proust H."/>
            <person name="Prescott H."/>
            <person name="Dolan L."/>
        </authorList>
    </citation>
    <scope>NUCLEOTIDE SEQUENCE [LARGE SCALE GENOMIC DNA]</scope>
    <source>
        <tissue evidence="3">Whole gametophyte</tissue>
    </source>
</reference>
<sequence length="470" mass="53435">MQIFRPSQTTYMTTWQVGFMERALQGKQIHWAQILWTTTRQNIGALIKELANYLSPFLINFYRRMGLLTKTEQKKFPLQTHAHDGDETLSANEVDTSQEEAQLALRSGRTDGPRDRREERPQKRRKLQKVAVSKVRDCQPVLTKLKTPNAWPRMKVKARPLILEDVSSTESSVVALQGRLTSAEAPSEKPLEVLTVLTVSLDTEKDLVALEKIVKRVVEGVAAEATAQHQVVSPRTSTRTVILETGEDPLEEEIQSERVNAADVLCGQVVPLLRYLDTKLEMYVGPTHVGSYVRLVRNMTRVKVAAAHAVEKEKQHRETEAKYEVLRKRLAKEVELRKTSEKACESIRVRRATVDLRDRLEASRVAFNEKSRKVDELTVDLEKKDQAHATKMVVKLSDMEVKLLEAEEKNRQLAERTNDALTQKFEQSDEELEIEQTIVLRRLGLDWKSDSAATADSACGVPVRSLHQSE</sequence>
<feature type="compositionally biased region" description="Basic and acidic residues" evidence="2">
    <location>
        <begin position="108"/>
        <end position="121"/>
    </location>
</feature>
<organism evidence="3 4">
    <name type="scientific">Marchantia polymorpha subsp. ruderalis</name>
    <dbReference type="NCBI Taxonomy" id="1480154"/>
    <lineage>
        <taxon>Eukaryota</taxon>
        <taxon>Viridiplantae</taxon>
        <taxon>Streptophyta</taxon>
        <taxon>Embryophyta</taxon>
        <taxon>Marchantiophyta</taxon>
        <taxon>Marchantiopsida</taxon>
        <taxon>Marchantiidae</taxon>
        <taxon>Marchantiales</taxon>
        <taxon>Marchantiaceae</taxon>
        <taxon>Marchantia</taxon>
    </lineage>
</organism>
<protein>
    <submittedName>
        <fullName evidence="3">Uncharacterized protein</fullName>
    </submittedName>
</protein>
<evidence type="ECO:0000256" key="2">
    <source>
        <dbReference type="SAM" id="MobiDB-lite"/>
    </source>
</evidence>
<comment type="caution">
    <text evidence="3">The sequence shown here is derived from an EMBL/GenBank/DDBJ whole genome shotgun (WGS) entry which is preliminary data.</text>
</comment>
<evidence type="ECO:0000256" key="1">
    <source>
        <dbReference type="SAM" id="Coils"/>
    </source>
</evidence>
<name>A0A176VMB5_MARPO</name>
<accession>A0A176VMB5</accession>
<proteinExistence type="predicted"/>
<evidence type="ECO:0000313" key="4">
    <source>
        <dbReference type="Proteomes" id="UP000077202"/>
    </source>
</evidence>
<evidence type="ECO:0000313" key="3">
    <source>
        <dbReference type="EMBL" id="OAE22020.1"/>
    </source>
</evidence>
<dbReference type="EMBL" id="LVLJ01003291">
    <property type="protein sequence ID" value="OAE22020.1"/>
    <property type="molecule type" value="Genomic_DNA"/>
</dbReference>